<evidence type="ECO:0000313" key="2">
    <source>
        <dbReference type="Proteomes" id="UP000325081"/>
    </source>
</evidence>
<gene>
    <name evidence="1" type="ORF">STAS_14489</name>
</gene>
<keyword evidence="1" id="KW-0548">Nucleotidyltransferase</keyword>
<keyword evidence="2" id="KW-1185">Reference proteome</keyword>
<reference evidence="2" key="1">
    <citation type="journal article" date="2019" name="Curr. Biol.">
        <title>Genome Sequence of Striga asiatica Provides Insight into the Evolution of Plant Parasitism.</title>
        <authorList>
            <person name="Yoshida S."/>
            <person name="Kim S."/>
            <person name="Wafula E.K."/>
            <person name="Tanskanen J."/>
            <person name="Kim Y.M."/>
            <person name="Honaas L."/>
            <person name="Yang Z."/>
            <person name="Spallek T."/>
            <person name="Conn C.E."/>
            <person name="Ichihashi Y."/>
            <person name="Cheong K."/>
            <person name="Cui S."/>
            <person name="Der J.P."/>
            <person name="Gundlach H."/>
            <person name="Jiao Y."/>
            <person name="Hori C."/>
            <person name="Ishida J.K."/>
            <person name="Kasahara H."/>
            <person name="Kiba T."/>
            <person name="Kim M.S."/>
            <person name="Koo N."/>
            <person name="Laohavisit A."/>
            <person name="Lee Y.H."/>
            <person name="Lumba S."/>
            <person name="McCourt P."/>
            <person name="Mortimer J.C."/>
            <person name="Mutuku J.M."/>
            <person name="Nomura T."/>
            <person name="Sasaki-Sekimoto Y."/>
            <person name="Seto Y."/>
            <person name="Wang Y."/>
            <person name="Wakatake T."/>
            <person name="Sakakibara H."/>
            <person name="Demura T."/>
            <person name="Yamaguchi S."/>
            <person name="Yoneyama K."/>
            <person name="Manabe R.I."/>
            <person name="Nelson D.C."/>
            <person name="Schulman A.H."/>
            <person name="Timko M.P."/>
            <person name="dePamphilis C.W."/>
            <person name="Choi D."/>
            <person name="Shirasu K."/>
        </authorList>
    </citation>
    <scope>NUCLEOTIDE SEQUENCE [LARGE SCALE GENOMIC DNA]</scope>
    <source>
        <strain evidence="2">cv. UVA1</strain>
    </source>
</reference>
<keyword evidence="1" id="KW-0808">Transferase</keyword>
<dbReference type="Proteomes" id="UP000325081">
    <property type="component" value="Unassembled WGS sequence"/>
</dbReference>
<dbReference type="PANTHER" id="PTHR33710:SF71">
    <property type="entry name" value="ENDONUCLEASE_EXONUCLEASE_PHOSPHATASE DOMAIN-CONTAINING PROTEIN"/>
    <property type="match status" value="1"/>
</dbReference>
<accession>A0A5A7PZN4</accession>
<organism evidence="1 2">
    <name type="scientific">Striga asiatica</name>
    <name type="common">Asiatic witchweed</name>
    <name type="synonym">Buchnera asiatica</name>
    <dbReference type="NCBI Taxonomy" id="4170"/>
    <lineage>
        <taxon>Eukaryota</taxon>
        <taxon>Viridiplantae</taxon>
        <taxon>Streptophyta</taxon>
        <taxon>Embryophyta</taxon>
        <taxon>Tracheophyta</taxon>
        <taxon>Spermatophyta</taxon>
        <taxon>Magnoliopsida</taxon>
        <taxon>eudicotyledons</taxon>
        <taxon>Gunneridae</taxon>
        <taxon>Pentapetalae</taxon>
        <taxon>asterids</taxon>
        <taxon>lamiids</taxon>
        <taxon>Lamiales</taxon>
        <taxon>Orobanchaceae</taxon>
        <taxon>Buchnereae</taxon>
        <taxon>Striga</taxon>
    </lineage>
</organism>
<keyword evidence="1" id="KW-0695">RNA-directed DNA polymerase</keyword>
<dbReference type="EMBL" id="BKCP01005417">
    <property type="protein sequence ID" value="GER38038.1"/>
    <property type="molecule type" value="Genomic_DNA"/>
</dbReference>
<dbReference type="InterPro" id="IPR036691">
    <property type="entry name" value="Endo/exonu/phosph_ase_sf"/>
</dbReference>
<dbReference type="PANTHER" id="PTHR33710">
    <property type="entry name" value="BNAC02G09200D PROTEIN"/>
    <property type="match status" value="1"/>
</dbReference>
<dbReference type="AlphaFoldDB" id="A0A5A7PZN4"/>
<name>A0A5A7PZN4_STRAF</name>
<dbReference type="Gene3D" id="3.60.10.10">
    <property type="entry name" value="Endonuclease/exonuclease/phosphatase"/>
    <property type="match status" value="1"/>
</dbReference>
<feature type="non-terminal residue" evidence="1">
    <location>
        <position position="1"/>
    </location>
</feature>
<proteinExistence type="predicted"/>
<dbReference type="GO" id="GO:0003964">
    <property type="term" value="F:RNA-directed DNA polymerase activity"/>
    <property type="evidence" value="ECO:0007669"/>
    <property type="project" value="UniProtKB-KW"/>
</dbReference>
<dbReference type="OrthoDB" id="1001388at2759"/>
<sequence length="389" mass="45247">QVGEHQHLHHPEEHEIPNLAIVCREEEKKDLQETHYIEAITMETDVVEELGETNHGKQQVNEVPLLRAKPGSSWKRRASADGRLLRVEEVQMEVVNTVGRGLLVMWDSEVEVKVVVGNEFCIQMELRGKGMVEWCWMIFVYMSTDKNTRSRQWEYLESCKSQWGPCWVIAGDWNDISSNHEKRGGIPRSAASFIPFNQFIFRMKMCEVDQKGSFFTWGNNRSSGDYIEERLDKVFVSSSGWPDFQIWRTASDHNVILFDTEKDAFKHHRRFQFNSHWLKLEGIQEAVEAGWQGIVEGTAMYQVHQKLKNTRMALLAWHKPIHRNSATTIKELTTKMEDMRMEVGSNPDKSHFFRGCFLDYADKISESSKGRPVELFISGERKIFCEKSL</sequence>
<evidence type="ECO:0000313" key="1">
    <source>
        <dbReference type="EMBL" id="GER38038.1"/>
    </source>
</evidence>
<dbReference type="SUPFAM" id="SSF56219">
    <property type="entry name" value="DNase I-like"/>
    <property type="match status" value="1"/>
</dbReference>
<comment type="caution">
    <text evidence="1">The sequence shown here is derived from an EMBL/GenBank/DDBJ whole genome shotgun (WGS) entry which is preliminary data.</text>
</comment>
<protein>
    <submittedName>
        <fullName evidence="1">Non-ltr retroelement reverse transcriptase</fullName>
    </submittedName>
</protein>